<accession>A0A8J7B6X5</accession>
<dbReference type="EMBL" id="JADEWZ010000002">
    <property type="protein sequence ID" value="MBE9114706.1"/>
    <property type="molecule type" value="Genomic_DNA"/>
</dbReference>
<protein>
    <submittedName>
        <fullName evidence="1">Uncharacterized protein</fullName>
    </submittedName>
</protein>
<dbReference type="AlphaFoldDB" id="A0A8J7B6X5"/>
<dbReference type="RefSeq" id="WP_194027789.1">
    <property type="nucleotide sequence ID" value="NZ_JADEWZ010000002.1"/>
</dbReference>
<gene>
    <name evidence="1" type="ORF">IQ249_02230</name>
</gene>
<keyword evidence="2" id="KW-1185">Reference proteome</keyword>
<dbReference type="Proteomes" id="UP000654482">
    <property type="component" value="Unassembled WGS sequence"/>
</dbReference>
<sequence>MLGLSITAIGLRPFEDCLNIFQTLQEPLHLDFLELAIGSQCPVEFDYPNIPLILHNSCLYRKNFRLRLNLLRPKTWQAYADFIANHDVRAVSLHPPRQRDCTKQELEIALLKLEEALNIPVYTEVMPSPEYWCSSEETLVDRALLVDVSHILIWHRGDRALTQQTCLNLLDRAGAIHLSHNSGYADTHDLIPQDIWFTDCIQNWARDRFVTYESLPIAYGKHERLDKLSRRAPLQHNRYDTHKTQSCRALPALGETKV</sequence>
<evidence type="ECO:0000313" key="2">
    <source>
        <dbReference type="Proteomes" id="UP000654482"/>
    </source>
</evidence>
<name>A0A8J7B6X5_9CYAN</name>
<comment type="caution">
    <text evidence="1">The sequence shown here is derived from an EMBL/GenBank/DDBJ whole genome shotgun (WGS) entry which is preliminary data.</text>
</comment>
<reference evidence="1" key="1">
    <citation type="submission" date="2020-10" db="EMBL/GenBank/DDBJ databases">
        <authorList>
            <person name="Castelo-Branco R."/>
            <person name="Eusebio N."/>
            <person name="Adriana R."/>
            <person name="Vieira A."/>
            <person name="Brugerolle De Fraissinette N."/>
            <person name="Rezende De Castro R."/>
            <person name="Schneider M.P."/>
            <person name="Vasconcelos V."/>
            <person name="Leao P.N."/>
        </authorList>
    </citation>
    <scope>NUCLEOTIDE SEQUENCE</scope>
    <source>
        <strain evidence="1">LEGE 07157</strain>
    </source>
</reference>
<evidence type="ECO:0000313" key="1">
    <source>
        <dbReference type="EMBL" id="MBE9114706.1"/>
    </source>
</evidence>
<proteinExistence type="predicted"/>
<organism evidence="1 2">
    <name type="scientific">Lusitaniella coriacea LEGE 07157</name>
    <dbReference type="NCBI Taxonomy" id="945747"/>
    <lineage>
        <taxon>Bacteria</taxon>
        <taxon>Bacillati</taxon>
        <taxon>Cyanobacteriota</taxon>
        <taxon>Cyanophyceae</taxon>
        <taxon>Spirulinales</taxon>
        <taxon>Lusitaniellaceae</taxon>
        <taxon>Lusitaniella</taxon>
    </lineage>
</organism>